<dbReference type="PANTHER" id="PTHR11712:SF352">
    <property type="entry name" value="3-OXOACYL-[ACYL-CARRIER-PROTEIN] SYNTHASE"/>
    <property type="match status" value="1"/>
</dbReference>
<dbReference type="PIRSF" id="PIRSF000447">
    <property type="entry name" value="KAS_II"/>
    <property type="match status" value="1"/>
</dbReference>
<evidence type="ECO:0000256" key="21">
    <source>
        <dbReference type="RuleBase" id="RU003694"/>
    </source>
</evidence>
<evidence type="ECO:0000256" key="9">
    <source>
        <dbReference type="ARBA" id="ARBA00022519"/>
    </source>
</evidence>
<dbReference type="Pfam" id="PF02801">
    <property type="entry name" value="Ketoacyl-synt_C"/>
    <property type="match status" value="1"/>
</dbReference>
<evidence type="ECO:0000256" key="16">
    <source>
        <dbReference type="ARBA" id="ARBA00023160"/>
    </source>
</evidence>
<evidence type="ECO:0000256" key="5">
    <source>
        <dbReference type="ARBA" id="ARBA00014657"/>
    </source>
</evidence>
<comment type="caution">
    <text evidence="23">The sequence shown here is derived from an EMBL/GenBank/DDBJ whole genome shotgun (WGS) entry which is preliminary data.</text>
</comment>
<dbReference type="GO" id="GO:0005886">
    <property type="term" value="C:plasma membrane"/>
    <property type="evidence" value="ECO:0007669"/>
    <property type="project" value="UniProtKB-SubCell"/>
</dbReference>
<feature type="domain" description="Ketosynthase family 3 (KS3)" evidence="22">
    <location>
        <begin position="4"/>
        <end position="425"/>
    </location>
</feature>
<dbReference type="FunFam" id="3.40.47.10:FF:000009">
    <property type="entry name" value="3-oxoacyl-[acyl-carrier-protein] synthase 2"/>
    <property type="match status" value="1"/>
</dbReference>
<evidence type="ECO:0000256" key="8">
    <source>
        <dbReference type="ARBA" id="ARBA00022516"/>
    </source>
</evidence>
<sequence>MRSTRKVVITGVGLITPLSIKTEKSWEKIINGESGIKSIPSTLFPLDDLPCKIAGYIPDKKNDSENGFSAEDWLSSKEIKSMDRFIQLAMVATKQAVEDSCYTPDTYDKKIRSGVLVGSGIGGLISIECNSHIIVDRGPRRVSPFFIPSSLINLTSGHISIKYGYKGVNFSIVSACATGAHCIGEAARIIACNDADVMIAGGTEAAISYVGFGGFTAAKALSTNYNHVPTQASRPWDKGRDGFVMGEGAGIVILEEYEHAKARNAKIYGEIIGYGLSSDAYHITAPDETGDGAYRAMKMALDKAGINAAEIDYINAHGTSTPIGDMVELKAMRNIYKNQDYRPIISSTKSSIGHLLGASGSVEAIFSLLSMRDNIIPPTLNLNDPEENTLDFDLCPNVAKKAKLNYVMSNSFGFGGTNSSLIFKKI</sequence>
<dbReference type="InterPro" id="IPR017568">
    <property type="entry name" value="3-oxoacyl-ACP_synth-2"/>
</dbReference>
<dbReference type="PROSITE" id="PS00606">
    <property type="entry name" value="KS3_1"/>
    <property type="match status" value="1"/>
</dbReference>
<dbReference type="AlphaFoldDB" id="A0AAE5AGZ8"/>
<comment type="subcellular location">
    <subcellularLocation>
        <location evidence="1">Cell inner membrane</location>
    </subcellularLocation>
</comment>
<evidence type="ECO:0000313" key="23">
    <source>
        <dbReference type="EMBL" id="MDZ5760980.1"/>
    </source>
</evidence>
<feature type="active site" description="For beta-ketoacyl synthase activity" evidence="20">
    <location>
        <position position="176"/>
    </location>
</feature>
<evidence type="ECO:0000256" key="3">
    <source>
        <dbReference type="ARBA" id="ARBA00008467"/>
    </source>
</evidence>
<name>A0AAE5AGZ8_9RICK</name>
<evidence type="ECO:0000256" key="12">
    <source>
        <dbReference type="ARBA" id="ARBA00022832"/>
    </source>
</evidence>
<evidence type="ECO:0000256" key="13">
    <source>
        <dbReference type="ARBA" id="ARBA00022989"/>
    </source>
</evidence>
<dbReference type="Proteomes" id="UP001289135">
    <property type="component" value="Unassembled WGS sequence"/>
</dbReference>
<keyword evidence="14" id="KW-0443">Lipid metabolism</keyword>
<proteinExistence type="inferred from homology"/>
<evidence type="ECO:0000256" key="1">
    <source>
        <dbReference type="ARBA" id="ARBA00004533"/>
    </source>
</evidence>
<comment type="similarity">
    <text evidence="3 19 21">Belongs to the thiolase-like superfamily. Beta-ketoacyl-ACP synthases family.</text>
</comment>
<evidence type="ECO:0000256" key="15">
    <source>
        <dbReference type="ARBA" id="ARBA00023136"/>
    </source>
</evidence>
<evidence type="ECO:0000256" key="2">
    <source>
        <dbReference type="ARBA" id="ARBA00005194"/>
    </source>
</evidence>
<keyword evidence="12" id="KW-0276">Fatty acid metabolism</keyword>
<dbReference type="CDD" id="cd00834">
    <property type="entry name" value="KAS_I_II"/>
    <property type="match status" value="1"/>
</dbReference>
<evidence type="ECO:0000313" key="24">
    <source>
        <dbReference type="Proteomes" id="UP001289135"/>
    </source>
</evidence>
<comment type="catalytic activity">
    <reaction evidence="19">
        <text>a fatty acyl-[ACP] + malonyl-[ACP] + H(+) = a 3-oxoacyl-[ACP] + holo-[ACP] + CO2</text>
        <dbReference type="Rhea" id="RHEA:22836"/>
        <dbReference type="Rhea" id="RHEA-COMP:9623"/>
        <dbReference type="Rhea" id="RHEA-COMP:9685"/>
        <dbReference type="Rhea" id="RHEA-COMP:9916"/>
        <dbReference type="Rhea" id="RHEA-COMP:14125"/>
        <dbReference type="ChEBI" id="CHEBI:15378"/>
        <dbReference type="ChEBI" id="CHEBI:16526"/>
        <dbReference type="ChEBI" id="CHEBI:64479"/>
        <dbReference type="ChEBI" id="CHEBI:78449"/>
        <dbReference type="ChEBI" id="CHEBI:78776"/>
        <dbReference type="ChEBI" id="CHEBI:138651"/>
    </reaction>
</comment>
<evidence type="ECO:0000256" key="14">
    <source>
        <dbReference type="ARBA" id="ARBA00023098"/>
    </source>
</evidence>
<evidence type="ECO:0000256" key="6">
    <source>
        <dbReference type="ARBA" id="ARBA00022458"/>
    </source>
</evidence>
<keyword evidence="11" id="KW-0812">Transmembrane</keyword>
<reference evidence="23" key="1">
    <citation type="submission" date="2023-02" db="EMBL/GenBank/DDBJ databases">
        <title>Host association and intracellularity evolved multiple times independently in the Rickettsiales.</title>
        <authorList>
            <person name="Castelli M."/>
            <person name="Nardi T."/>
            <person name="Gammuto L."/>
            <person name="Bellinzona G."/>
            <person name="Sabaneyeva E."/>
            <person name="Potekhin A."/>
            <person name="Serra V."/>
            <person name="Petroni G."/>
            <person name="Sassera D."/>
        </authorList>
    </citation>
    <scope>NUCLEOTIDE SEQUENCE</scope>
    <source>
        <strain evidence="23">USBL-36I1</strain>
    </source>
</reference>
<evidence type="ECO:0000256" key="17">
    <source>
        <dbReference type="ARBA" id="ARBA00023315"/>
    </source>
</evidence>
<keyword evidence="24" id="KW-1185">Reference proteome</keyword>
<keyword evidence="9" id="KW-0997">Cell inner membrane</keyword>
<dbReference type="RefSeq" id="WP_322498412.1">
    <property type="nucleotide sequence ID" value="NZ_JARGYU010000001.1"/>
</dbReference>
<dbReference type="PROSITE" id="PS52004">
    <property type="entry name" value="KS3_2"/>
    <property type="match status" value="1"/>
</dbReference>
<keyword evidence="10 19" id="KW-0808">Transferase</keyword>
<evidence type="ECO:0000256" key="7">
    <source>
        <dbReference type="ARBA" id="ARBA00022475"/>
    </source>
</evidence>
<keyword evidence="16 19" id="KW-0275">Fatty acid biosynthesis</keyword>
<dbReference type="InterPro" id="IPR014031">
    <property type="entry name" value="Ketoacyl_synth_C"/>
</dbReference>
<dbReference type="InterPro" id="IPR020841">
    <property type="entry name" value="PKS_Beta-ketoAc_synthase_dom"/>
</dbReference>
<dbReference type="EMBL" id="JARGYU010000001">
    <property type="protein sequence ID" value="MDZ5760980.1"/>
    <property type="molecule type" value="Genomic_DNA"/>
</dbReference>
<dbReference type="NCBIfam" id="NF004970">
    <property type="entry name" value="PRK06333.1"/>
    <property type="match status" value="1"/>
</dbReference>
<dbReference type="NCBIfam" id="NF005589">
    <property type="entry name" value="PRK07314.1"/>
    <property type="match status" value="1"/>
</dbReference>
<dbReference type="SMART" id="SM00825">
    <property type="entry name" value="PKS_KS"/>
    <property type="match status" value="1"/>
</dbReference>
<comment type="catalytic activity">
    <reaction evidence="19">
        <text>(9Z)-hexadecenoyl-[ACP] + malonyl-[ACP] + H(+) = 3-oxo-(11Z)-octadecenoyl-[ACP] + holo-[ACP] + CO2</text>
        <dbReference type="Rhea" id="RHEA:55040"/>
        <dbReference type="Rhea" id="RHEA-COMP:9623"/>
        <dbReference type="Rhea" id="RHEA-COMP:9685"/>
        <dbReference type="Rhea" id="RHEA-COMP:10800"/>
        <dbReference type="Rhea" id="RHEA-COMP:14074"/>
        <dbReference type="ChEBI" id="CHEBI:15378"/>
        <dbReference type="ChEBI" id="CHEBI:16526"/>
        <dbReference type="ChEBI" id="CHEBI:64479"/>
        <dbReference type="ChEBI" id="CHEBI:78449"/>
        <dbReference type="ChEBI" id="CHEBI:83989"/>
        <dbReference type="ChEBI" id="CHEBI:138538"/>
        <dbReference type="EC" id="2.3.1.179"/>
    </reaction>
</comment>
<comment type="function">
    <text evidence="18">Proposed to synthesize NOD factor fatty acyl chain. Involved in the synthesis of a highly unsaturated fatty acid moiety, which forms part of a lipo-oligosaccharide that is responsible for host specificity.</text>
</comment>
<keyword evidence="7" id="KW-1003">Cell membrane</keyword>
<gene>
    <name evidence="23" type="ORF">Lyticum_00138</name>
</gene>
<keyword evidence="13" id="KW-1133">Transmembrane helix</keyword>
<dbReference type="EC" id="2.3.1.179" evidence="4 19"/>
<dbReference type="SUPFAM" id="SSF53901">
    <property type="entry name" value="Thiolase-like"/>
    <property type="match status" value="1"/>
</dbReference>
<evidence type="ECO:0000256" key="11">
    <source>
        <dbReference type="ARBA" id="ARBA00022692"/>
    </source>
</evidence>
<dbReference type="NCBIfam" id="TIGR03150">
    <property type="entry name" value="fabF"/>
    <property type="match status" value="1"/>
</dbReference>
<dbReference type="GO" id="GO:0004315">
    <property type="term" value="F:3-oxoacyl-[acyl-carrier-protein] synthase activity"/>
    <property type="evidence" value="ECO:0007669"/>
    <property type="project" value="UniProtKB-UniRule"/>
</dbReference>
<protein>
    <recommendedName>
        <fullName evidence="5 19">3-oxoacyl-[acyl-carrier-protein] synthase 2</fullName>
        <ecNumber evidence="4 19">2.3.1.179</ecNumber>
    </recommendedName>
</protein>
<evidence type="ECO:0000256" key="4">
    <source>
        <dbReference type="ARBA" id="ARBA00012356"/>
    </source>
</evidence>
<dbReference type="InterPro" id="IPR000794">
    <property type="entry name" value="Beta-ketoacyl_synthase"/>
</dbReference>
<keyword evidence="8 19" id="KW-0444">Lipid biosynthesis</keyword>
<dbReference type="InterPro" id="IPR018201">
    <property type="entry name" value="Ketoacyl_synth_AS"/>
</dbReference>
<keyword evidence="6" id="KW-0536">Nodulation</keyword>
<dbReference type="Gene3D" id="3.40.47.10">
    <property type="match status" value="1"/>
</dbReference>
<evidence type="ECO:0000259" key="22">
    <source>
        <dbReference type="PROSITE" id="PS52004"/>
    </source>
</evidence>
<evidence type="ECO:0000256" key="19">
    <source>
        <dbReference type="PIRNR" id="PIRNR000447"/>
    </source>
</evidence>
<accession>A0AAE5AGZ8</accession>
<organism evidence="23 24">
    <name type="scientific">Lyticum sinuosum</name>
    <dbReference type="NCBI Taxonomy" id="1332059"/>
    <lineage>
        <taxon>Bacteria</taxon>
        <taxon>Pseudomonadati</taxon>
        <taxon>Pseudomonadota</taxon>
        <taxon>Alphaproteobacteria</taxon>
        <taxon>Rickettsiales</taxon>
        <taxon>Lyticum</taxon>
    </lineage>
</organism>
<comment type="function">
    <text evidence="19">Involved in the type II fatty acid elongation cycle. Catalyzes the elongation of a wide range of acyl-ACP by the addition of two carbons from malonyl-ACP to an acyl acceptor. Can efficiently catalyze the conversion of palmitoleoyl-ACP (cis-hexadec-9-enoyl-ACP) to cis-vaccenoyl-ACP (cis-octadec-11-enoyl-ACP), an essential step in the thermal regulation of fatty acid composition.</text>
</comment>
<comment type="pathway">
    <text evidence="2 19">Lipid metabolism; fatty acid biosynthesis.</text>
</comment>
<dbReference type="Pfam" id="PF00109">
    <property type="entry name" value="ketoacyl-synt"/>
    <property type="match status" value="1"/>
</dbReference>
<dbReference type="PANTHER" id="PTHR11712">
    <property type="entry name" value="POLYKETIDE SYNTHASE-RELATED"/>
    <property type="match status" value="1"/>
</dbReference>
<keyword evidence="17 19" id="KW-0012">Acyltransferase</keyword>
<evidence type="ECO:0000256" key="10">
    <source>
        <dbReference type="ARBA" id="ARBA00022679"/>
    </source>
</evidence>
<dbReference type="InterPro" id="IPR016039">
    <property type="entry name" value="Thiolase-like"/>
</dbReference>
<dbReference type="InterPro" id="IPR014030">
    <property type="entry name" value="Ketoacyl_synth_N"/>
</dbReference>
<evidence type="ECO:0000256" key="18">
    <source>
        <dbReference type="ARBA" id="ARBA00037576"/>
    </source>
</evidence>
<evidence type="ECO:0000256" key="20">
    <source>
        <dbReference type="PIRSR" id="PIRSR000447-1"/>
    </source>
</evidence>
<dbReference type="GO" id="GO:0006633">
    <property type="term" value="P:fatty acid biosynthetic process"/>
    <property type="evidence" value="ECO:0007669"/>
    <property type="project" value="UniProtKB-UniRule"/>
</dbReference>
<keyword evidence="15" id="KW-0472">Membrane</keyword>